<organism evidence="2">
    <name type="scientific">Anaerostipes hadrus</name>
    <dbReference type="NCBI Taxonomy" id="649756"/>
    <lineage>
        <taxon>Bacteria</taxon>
        <taxon>Bacillati</taxon>
        <taxon>Bacillota</taxon>
        <taxon>Clostridia</taxon>
        <taxon>Lachnospirales</taxon>
        <taxon>Lachnospiraceae</taxon>
        <taxon>Anaerostipes</taxon>
    </lineage>
</organism>
<protein>
    <recommendedName>
        <fullName evidence="1">HD-CE domain-containing protein</fullName>
    </recommendedName>
</protein>
<reference evidence="2" key="1">
    <citation type="submission" date="2019-11" db="EMBL/GenBank/DDBJ databases">
        <authorList>
            <person name="Feng L."/>
        </authorList>
    </citation>
    <scope>NUCLEOTIDE SEQUENCE</scope>
    <source>
        <strain evidence="2">AhadrusLFYP4</strain>
    </source>
</reference>
<dbReference type="AlphaFoldDB" id="A0A6N2UDB8"/>
<sequence>MYKKIISIEEQLHKISNDNPEYAELWSTWNLNKKTLEPILNAIIKDYPHYSFHDHTHSESILLNIEKSLGNKNIENLSPTDLWLLLHVSYLHDFGMVILESQIHDFWTSQDFQEFLEEQHNGNDEDFKNAADIVLFDSKNEKHFQKDWPLEVKSAVTLLISKYCRWQHGSFSKNYLLDINNIWGIDIGHNGLVKKRFVSLIAEISAMHTKPFDDIYKLHKIANGFKGDYVHPRLIASLLRLGDVLDLDNGRFNPYGEKIFGKMPNDSKVHYEKHEATKHVLISNDLIEVEADCPNDAVYRETRRWYDSLKNEIELMHLNWREIATEEFGYPPKLAPYKILRNGIEDLNELSNLKFGISQNKAFEILEGSSIYEDKFSCIREIVQNAEDATKIQMWRDIVSGMYYCTNGIDKTMVDEGTLMPCDIPEWIYQIYSISISVERNIDNNAVISVTDHGTGISLDSLKAICNVGQSYFQQKERKKEIESMPVWLRPTANFGIGLQSCFMATDKIIIYTNSNENGSYKMTFKSGKQEGYVNVEPIKEKIARGSSVEIEIQNDLNFSFKILGYTAEKLSKIEPFETNCIVIYKIIEAIFEECDSSFFEISVNSESADFSENIPAKISENGDFPREQSEQGYYYLLSNKYDKIDFWYKNNLYTIVIQKYQRGTINVNFKGKQVKKHKINQQQFACFSIDIDLYDYTAKEALSLNREELTEDIVLEIYENIYYLIGEFLKLLTQKKKNIEELTKKEQGNIVDVLLITAPFYKQCFPEYFSEMVSKDEDIRIIRYNEETKEYEVDNCSLYDIKNEFYKIPYIEEDITMNPFTKEELTEEKAVNLLNHFLEEKEKYKLIIIDNKIKNIFSKMKHNKFYLKIDNGKNLNICVTHLEDNLYKPDKYTRACLIKKLVHENESNALGVSIMRKAIPAFDEFAKLAVEIKNIFIRGGEFSRWKIISPITFNDNKKINEYSKEHFIEYIVNQKLFSNLVQYVKENGKYPKQDEKVIIEEYKKLIGEYYDLVKK</sequence>
<feature type="domain" description="HD-CE" evidence="1">
    <location>
        <begin position="48"/>
        <end position="314"/>
    </location>
</feature>
<accession>A0A6N2UDB8</accession>
<dbReference type="EMBL" id="CACRSX010000037">
    <property type="protein sequence ID" value="VYT15720.1"/>
    <property type="molecule type" value="Genomic_DNA"/>
</dbReference>
<name>A0A6N2UDB8_ANAHA</name>
<evidence type="ECO:0000313" key="2">
    <source>
        <dbReference type="EMBL" id="VYT15720.1"/>
    </source>
</evidence>
<dbReference type="Pfam" id="PF24391">
    <property type="entry name" value="HD-CE"/>
    <property type="match status" value="1"/>
</dbReference>
<gene>
    <name evidence="2" type="ORF">AHLFYP4_01835</name>
</gene>
<evidence type="ECO:0000259" key="1">
    <source>
        <dbReference type="Pfam" id="PF24391"/>
    </source>
</evidence>
<dbReference type="SUPFAM" id="SSF55874">
    <property type="entry name" value="ATPase domain of HSP90 chaperone/DNA topoisomerase II/histidine kinase"/>
    <property type="match status" value="1"/>
</dbReference>
<dbReference type="RefSeq" id="WP_156723725.1">
    <property type="nucleotide sequence ID" value="NZ_CACRSX010000037.1"/>
</dbReference>
<dbReference type="Pfam" id="PF13589">
    <property type="entry name" value="HATPase_c_3"/>
    <property type="match status" value="1"/>
</dbReference>
<proteinExistence type="predicted"/>
<dbReference type="Gene3D" id="3.30.565.10">
    <property type="entry name" value="Histidine kinase-like ATPase, C-terminal domain"/>
    <property type="match status" value="1"/>
</dbReference>
<dbReference type="InterPro" id="IPR036890">
    <property type="entry name" value="HATPase_C_sf"/>
</dbReference>
<dbReference type="InterPro" id="IPR056471">
    <property type="entry name" value="HD-CE"/>
</dbReference>